<protein>
    <submittedName>
        <fullName evidence="2">Uncharacterized protein</fullName>
    </submittedName>
</protein>
<keyword evidence="3" id="KW-1185">Reference proteome</keyword>
<dbReference type="Proteomes" id="UP000463939">
    <property type="component" value="Chromosome"/>
</dbReference>
<evidence type="ECO:0000313" key="2">
    <source>
        <dbReference type="EMBL" id="BBP01734.1"/>
    </source>
</evidence>
<dbReference type="EMBL" id="AP021881">
    <property type="protein sequence ID" value="BBP01734.1"/>
    <property type="molecule type" value="Genomic_DNA"/>
</dbReference>
<dbReference type="RefSeq" id="WP_162085463.1">
    <property type="nucleotide sequence ID" value="NZ_AP021881.1"/>
</dbReference>
<dbReference type="AlphaFoldDB" id="A0A809RLQ6"/>
<dbReference type="KEGG" id="sniv:SFSGTM_24420"/>
<accession>A0A809RLQ6</accession>
<gene>
    <name evidence="2" type="ORF">SFSGTM_24420</name>
</gene>
<evidence type="ECO:0000256" key="1">
    <source>
        <dbReference type="SAM" id="SignalP"/>
    </source>
</evidence>
<feature type="signal peptide" evidence="1">
    <location>
        <begin position="1"/>
        <end position="25"/>
    </location>
</feature>
<reference evidence="3" key="1">
    <citation type="submission" date="2019-11" db="EMBL/GenBank/DDBJ databases">
        <title>Isolation and characterization of a novel species in the genus Sulfuriferula.</title>
        <authorList>
            <person name="Mochizuki J."/>
            <person name="Kojima H."/>
            <person name="Fukui M."/>
        </authorList>
    </citation>
    <scope>NUCLEOTIDE SEQUENCE [LARGE SCALE GENOMIC DNA]</scope>
    <source>
        <strain evidence="3">SGTM</strain>
    </source>
</reference>
<sequence>MNTARNLVTATIIAAGLLVFSEANAQLLRSDELVCSGIVTYGKNTFSDQIVLRFSNNDVAVSGEAGMTSTFEGLLRYKICSESENEADFEYTTSNKCGSKATRSGHLSKVVGSLRLTRSDRGEPFIGEYKCKPAQRVLK</sequence>
<name>A0A809RLQ6_9PROT</name>
<keyword evidence="1" id="KW-0732">Signal</keyword>
<evidence type="ECO:0000313" key="3">
    <source>
        <dbReference type="Proteomes" id="UP000463939"/>
    </source>
</evidence>
<feature type="chain" id="PRO_5032739339" evidence="1">
    <location>
        <begin position="26"/>
        <end position="139"/>
    </location>
</feature>
<proteinExistence type="predicted"/>
<organism evidence="2 3">
    <name type="scientific">Sulfuriferula nivalis</name>
    <dbReference type="NCBI Taxonomy" id="2675298"/>
    <lineage>
        <taxon>Bacteria</taxon>
        <taxon>Pseudomonadati</taxon>
        <taxon>Pseudomonadota</taxon>
        <taxon>Betaproteobacteria</taxon>
        <taxon>Nitrosomonadales</taxon>
        <taxon>Sulfuricellaceae</taxon>
        <taxon>Sulfuriferula</taxon>
    </lineage>
</organism>